<dbReference type="PANTHER" id="PTHR45569:SF1">
    <property type="entry name" value="SENSOR PROTEIN KDPD"/>
    <property type="match status" value="1"/>
</dbReference>
<dbReference type="GO" id="GO:0005886">
    <property type="term" value="C:plasma membrane"/>
    <property type="evidence" value="ECO:0007669"/>
    <property type="project" value="TreeGrafter"/>
</dbReference>
<dbReference type="AlphaFoldDB" id="A0A920CZU9"/>
<keyword evidence="3" id="KW-1185">Reference proteome</keyword>
<dbReference type="InterPro" id="IPR014729">
    <property type="entry name" value="Rossmann-like_a/b/a_fold"/>
</dbReference>
<accession>A0A920CZU9</accession>
<feature type="domain" description="UspA" evidence="1">
    <location>
        <begin position="6"/>
        <end position="119"/>
    </location>
</feature>
<dbReference type="RefSeq" id="WP_213516564.1">
    <property type="nucleotide sequence ID" value="NZ_BOSE01000005.1"/>
</dbReference>
<evidence type="ECO:0000313" key="3">
    <source>
        <dbReference type="Proteomes" id="UP000683139"/>
    </source>
</evidence>
<protein>
    <recommendedName>
        <fullName evidence="1">UspA domain-containing protein</fullName>
    </recommendedName>
</protein>
<dbReference type="EMBL" id="BOSE01000005">
    <property type="protein sequence ID" value="GIP17349.1"/>
    <property type="molecule type" value="Genomic_DNA"/>
</dbReference>
<dbReference type="InterPro" id="IPR052023">
    <property type="entry name" value="Histidine_kinase_KdpD"/>
</dbReference>
<dbReference type="PANTHER" id="PTHR45569">
    <property type="entry name" value="SENSOR PROTEIN KDPD"/>
    <property type="match status" value="1"/>
</dbReference>
<name>A0A920CZU9_9BACL</name>
<dbReference type="Gene3D" id="3.40.50.620">
    <property type="entry name" value="HUPs"/>
    <property type="match status" value="1"/>
</dbReference>
<dbReference type="SUPFAM" id="SSF52402">
    <property type="entry name" value="Adenine nucleotide alpha hydrolases-like"/>
    <property type="match status" value="1"/>
</dbReference>
<dbReference type="Pfam" id="PF00582">
    <property type="entry name" value="Usp"/>
    <property type="match status" value="1"/>
</dbReference>
<sequence length="150" mass="16956">MICDEKIMVCVHYVQNGERLIRRGGELSQLFESPLYVLSVISEQDEHDQAQARSHWQRICEEWGAELIIKPRGHKKVAEAIAEAAKQCGITQLIIGQSAQTRWQEIMHGSIINELLNRLDGVDIHVVAVQRINESLAQTNDLSVPAKHVK</sequence>
<proteinExistence type="predicted"/>
<organism evidence="2 3">
    <name type="scientific">Paenibacillus montaniterrae</name>
    <dbReference type="NCBI Taxonomy" id="429341"/>
    <lineage>
        <taxon>Bacteria</taxon>
        <taxon>Bacillati</taxon>
        <taxon>Bacillota</taxon>
        <taxon>Bacilli</taxon>
        <taxon>Bacillales</taxon>
        <taxon>Paenibacillaceae</taxon>
        <taxon>Paenibacillus</taxon>
    </lineage>
</organism>
<evidence type="ECO:0000313" key="2">
    <source>
        <dbReference type="EMBL" id="GIP17349.1"/>
    </source>
</evidence>
<dbReference type="Proteomes" id="UP000683139">
    <property type="component" value="Unassembled WGS sequence"/>
</dbReference>
<comment type="caution">
    <text evidence="2">The sequence shown here is derived from an EMBL/GenBank/DDBJ whole genome shotgun (WGS) entry which is preliminary data.</text>
</comment>
<gene>
    <name evidence="2" type="ORF">J40TS1_29910</name>
</gene>
<reference evidence="2" key="1">
    <citation type="submission" date="2021-03" db="EMBL/GenBank/DDBJ databases">
        <title>Antimicrobial resistance genes in bacteria isolated from Japanese honey, and their potential for conferring macrolide and lincosamide resistance in the American foulbrood pathogen Paenibacillus larvae.</title>
        <authorList>
            <person name="Okamoto M."/>
            <person name="Kumagai M."/>
            <person name="Kanamori H."/>
            <person name="Takamatsu D."/>
        </authorList>
    </citation>
    <scope>NUCLEOTIDE SEQUENCE</scope>
    <source>
        <strain evidence="2">J40TS1</strain>
    </source>
</reference>
<dbReference type="InterPro" id="IPR006016">
    <property type="entry name" value="UspA"/>
</dbReference>
<evidence type="ECO:0000259" key="1">
    <source>
        <dbReference type="Pfam" id="PF00582"/>
    </source>
</evidence>
<dbReference type="GO" id="GO:0000155">
    <property type="term" value="F:phosphorelay sensor kinase activity"/>
    <property type="evidence" value="ECO:0007669"/>
    <property type="project" value="TreeGrafter"/>
</dbReference>